<dbReference type="Gene3D" id="3.40.50.10280">
    <property type="entry name" value="Methylene-tetrahydromethanopterin dehydrogenase, N-terminal domain"/>
    <property type="match status" value="1"/>
</dbReference>
<keyword evidence="1" id="KW-0560">Oxidoreductase</keyword>
<comment type="caution">
    <text evidence="3">The sequence shown here is derived from an EMBL/GenBank/DDBJ whole genome shotgun (WGS) entry which is preliminary data.</text>
</comment>
<dbReference type="InterPro" id="IPR035015">
    <property type="entry name" value="NAD-bd_H4MPT_DH"/>
</dbReference>
<name>A0ABT7PMC7_9BACT</name>
<sequence>MTKRILFQLDSDPHICSFDSVVAIDSDIDHLVPVANVQPANVESLVHGTMFTRGGDDLKETAIFIGGSDVSIAEELLRGVTDTFFGPVRVSVMMDANGCNTTAAAAVVCAGRHLNLASANAVVLGGTGPVGQRVARLLAGDGAAVTLTSRSVDRARLVCERISQQLDGIDQAGELTPAAADSDEAIERILSDAQVVIACGAAGVQLASKANLSNASKLSVAIDLNAVPPAGIEGIEAFDKAKAIEGGSDDAVGYGAIGVGGLKMKTHKAAIRSLFESNDKVLNATEIYALAKNVDAS</sequence>
<dbReference type="InterPro" id="IPR036291">
    <property type="entry name" value="NAD(P)-bd_dom_sf"/>
</dbReference>
<dbReference type="EMBL" id="JASZZN010000014">
    <property type="protein sequence ID" value="MDM4017441.1"/>
    <property type="molecule type" value="Genomic_DNA"/>
</dbReference>
<dbReference type="CDD" id="cd01078">
    <property type="entry name" value="NAD_bind_H4MPT_DH"/>
    <property type="match status" value="1"/>
</dbReference>
<accession>A0ABT7PMC7</accession>
<feature type="domain" description="Methylene-tetrahydromethanopterin dehydrogenase N-terminal" evidence="2">
    <location>
        <begin position="17"/>
        <end position="97"/>
    </location>
</feature>
<proteinExistence type="predicted"/>
<gene>
    <name evidence="3" type="ORF">QTN89_18475</name>
</gene>
<evidence type="ECO:0000313" key="4">
    <source>
        <dbReference type="Proteomes" id="UP001239462"/>
    </source>
</evidence>
<dbReference type="Proteomes" id="UP001239462">
    <property type="component" value="Unassembled WGS sequence"/>
</dbReference>
<organism evidence="3 4">
    <name type="scientific">Roseiconus lacunae</name>
    <dbReference type="NCBI Taxonomy" id="2605694"/>
    <lineage>
        <taxon>Bacteria</taxon>
        <taxon>Pseudomonadati</taxon>
        <taxon>Planctomycetota</taxon>
        <taxon>Planctomycetia</taxon>
        <taxon>Pirellulales</taxon>
        <taxon>Pirellulaceae</taxon>
        <taxon>Roseiconus</taxon>
    </lineage>
</organism>
<dbReference type="SUPFAM" id="SSF51735">
    <property type="entry name" value="NAD(P)-binding Rossmann-fold domains"/>
    <property type="match status" value="1"/>
</dbReference>
<evidence type="ECO:0000259" key="2">
    <source>
        <dbReference type="Pfam" id="PF09176"/>
    </source>
</evidence>
<evidence type="ECO:0000313" key="3">
    <source>
        <dbReference type="EMBL" id="MDM4017441.1"/>
    </source>
</evidence>
<keyword evidence="4" id="KW-1185">Reference proteome</keyword>
<protein>
    <submittedName>
        <fullName evidence="3">NADP-dependent methylenetetrahydromethanopterin/methylenetetrahydrofolate dehydrogenase</fullName>
    </submittedName>
</protein>
<dbReference type="Pfam" id="PF09176">
    <property type="entry name" value="Mpt_N"/>
    <property type="match status" value="1"/>
</dbReference>
<dbReference type="InterPro" id="IPR037089">
    <property type="entry name" value="Methyl-teptahyd_DH_N_sf"/>
</dbReference>
<dbReference type="Gene3D" id="3.40.50.720">
    <property type="entry name" value="NAD(P)-binding Rossmann-like Domain"/>
    <property type="match status" value="1"/>
</dbReference>
<reference evidence="3 4" key="1">
    <citation type="submission" date="2023-06" db="EMBL/GenBank/DDBJ databases">
        <title>Roseiconus lacunae JC819 isolated from Gulf of Mannar region, Tamil Nadu.</title>
        <authorList>
            <person name="Pk S."/>
            <person name="Ch S."/>
            <person name="Ch V.R."/>
        </authorList>
    </citation>
    <scope>NUCLEOTIDE SEQUENCE [LARGE SCALE GENOMIC DNA]</scope>
    <source>
        <strain evidence="3 4">JC819</strain>
    </source>
</reference>
<dbReference type="InterPro" id="IPR015259">
    <property type="entry name" value="Methyl-teptahyd_DH_N"/>
</dbReference>
<dbReference type="RefSeq" id="WP_289164908.1">
    <property type="nucleotide sequence ID" value="NZ_JASZZN010000014.1"/>
</dbReference>
<evidence type="ECO:0000256" key="1">
    <source>
        <dbReference type="ARBA" id="ARBA00023002"/>
    </source>
</evidence>
<dbReference type="SUPFAM" id="SSF53223">
    <property type="entry name" value="Aminoacid dehydrogenase-like, N-terminal domain"/>
    <property type="match status" value="1"/>
</dbReference>
<dbReference type="InterPro" id="IPR046346">
    <property type="entry name" value="Aminoacid_DH-like_N_sf"/>
</dbReference>